<evidence type="ECO:0000259" key="6">
    <source>
        <dbReference type="Pfam" id="PF00082"/>
    </source>
</evidence>
<dbReference type="SUPFAM" id="SSF52743">
    <property type="entry name" value="Subtilisin-like"/>
    <property type="match status" value="1"/>
</dbReference>
<keyword evidence="2" id="KW-0645">Protease</keyword>
<dbReference type="Pfam" id="PF00082">
    <property type="entry name" value="Peptidase_S8"/>
    <property type="match status" value="1"/>
</dbReference>
<gene>
    <name evidence="7" type="ORF">Acr_05g0008880</name>
</gene>
<evidence type="ECO:0000256" key="1">
    <source>
        <dbReference type="ARBA" id="ARBA00011073"/>
    </source>
</evidence>
<dbReference type="InterPro" id="IPR023828">
    <property type="entry name" value="Peptidase_S8_Ser-AS"/>
</dbReference>
<protein>
    <submittedName>
        <fullName evidence="7">Subtilase family protein</fullName>
    </submittedName>
</protein>
<evidence type="ECO:0000256" key="4">
    <source>
        <dbReference type="ARBA" id="ARBA00022801"/>
    </source>
</evidence>
<dbReference type="InterPro" id="IPR000209">
    <property type="entry name" value="Peptidase_S8/S53_dom"/>
</dbReference>
<dbReference type="OrthoDB" id="1305404at2759"/>
<keyword evidence="8" id="KW-1185">Reference proteome</keyword>
<dbReference type="InterPro" id="IPR045051">
    <property type="entry name" value="SBT"/>
</dbReference>
<evidence type="ECO:0000256" key="3">
    <source>
        <dbReference type="ARBA" id="ARBA00022729"/>
    </source>
</evidence>
<dbReference type="InterPro" id="IPR036852">
    <property type="entry name" value="Peptidase_S8/S53_dom_sf"/>
</dbReference>
<dbReference type="GO" id="GO:0006508">
    <property type="term" value="P:proteolysis"/>
    <property type="evidence" value="ECO:0007669"/>
    <property type="project" value="UniProtKB-KW"/>
</dbReference>
<evidence type="ECO:0000313" key="8">
    <source>
        <dbReference type="Proteomes" id="UP000585474"/>
    </source>
</evidence>
<keyword evidence="3" id="KW-0732">Signal</keyword>
<dbReference type="PROSITE" id="PS00138">
    <property type="entry name" value="SUBTILASE_SER"/>
    <property type="match status" value="1"/>
</dbReference>
<proteinExistence type="inferred from homology"/>
<evidence type="ECO:0000256" key="2">
    <source>
        <dbReference type="ARBA" id="ARBA00022670"/>
    </source>
</evidence>
<comment type="similarity">
    <text evidence="1">Belongs to the peptidase S8 family.</text>
</comment>
<feature type="domain" description="Peptidase S8/S53" evidence="6">
    <location>
        <begin position="231"/>
        <end position="292"/>
    </location>
</feature>
<organism evidence="7 8">
    <name type="scientific">Actinidia rufa</name>
    <dbReference type="NCBI Taxonomy" id="165716"/>
    <lineage>
        <taxon>Eukaryota</taxon>
        <taxon>Viridiplantae</taxon>
        <taxon>Streptophyta</taxon>
        <taxon>Embryophyta</taxon>
        <taxon>Tracheophyta</taxon>
        <taxon>Spermatophyta</taxon>
        <taxon>Magnoliopsida</taxon>
        <taxon>eudicotyledons</taxon>
        <taxon>Gunneridae</taxon>
        <taxon>Pentapetalae</taxon>
        <taxon>asterids</taxon>
        <taxon>Ericales</taxon>
        <taxon>Actinidiaceae</taxon>
        <taxon>Actinidia</taxon>
    </lineage>
</organism>
<name>A0A7J0EMN4_9ERIC</name>
<dbReference type="Proteomes" id="UP000585474">
    <property type="component" value="Unassembled WGS sequence"/>
</dbReference>
<reference evidence="7 8" key="1">
    <citation type="submission" date="2019-07" db="EMBL/GenBank/DDBJ databases">
        <title>De Novo Assembly of kiwifruit Actinidia rufa.</title>
        <authorList>
            <person name="Sugita-Konishi S."/>
            <person name="Sato K."/>
            <person name="Mori E."/>
            <person name="Abe Y."/>
            <person name="Kisaki G."/>
            <person name="Hamano K."/>
            <person name="Suezawa K."/>
            <person name="Otani M."/>
            <person name="Fukuda T."/>
            <person name="Manabe T."/>
            <person name="Gomi K."/>
            <person name="Tabuchi M."/>
            <person name="Akimitsu K."/>
            <person name="Kataoka I."/>
        </authorList>
    </citation>
    <scope>NUCLEOTIDE SEQUENCE [LARGE SCALE GENOMIC DNA]</scope>
    <source>
        <strain evidence="8">cv. Fuchu</strain>
    </source>
</reference>
<evidence type="ECO:0000313" key="7">
    <source>
        <dbReference type="EMBL" id="GFY87249.1"/>
    </source>
</evidence>
<accession>A0A7J0EMN4</accession>
<dbReference type="AlphaFoldDB" id="A0A7J0EMN4"/>
<keyword evidence="5" id="KW-0720">Serine protease</keyword>
<dbReference type="EMBL" id="BJWL01000005">
    <property type="protein sequence ID" value="GFY87249.1"/>
    <property type="molecule type" value="Genomic_DNA"/>
</dbReference>
<sequence length="293" mass="33263">MLAVDILMHQMKLPFSAENLLHVYTVVHSKRESSVPFLKGNHYLSLSKFRKPRRPQTRLVTNNPNKDLFLDEFVWVSGNWEFWISNDQFKRWSIECRDAIQAVNNKQALRSVADTLVYEPIYRHVIPYKAKELERTRLPPLRIEGRASHRDVFRSKSFGAELDANPYRAHEKEPGASLGRARGSCCAYLYLLVLPVIHTVHLRLPKDNWAQSRLRLCLLSPQGGSNPITPEILKPDIVAPGVGIIAAYSEAQYIGENQTIPYMTLDGTSMACPRVSGVIALLKKLHPDWSPAA</sequence>
<dbReference type="PANTHER" id="PTHR10795">
    <property type="entry name" value="PROPROTEIN CONVERTASE SUBTILISIN/KEXIN"/>
    <property type="match status" value="1"/>
</dbReference>
<dbReference type="Gene3D" id="3.40.50.200">
    <property type="entry name" value="Peptidase S8/S53 domain"/>
    <property type="match status" value="1"/>
</dbReference>
<evidence type="ECO:0000256" key="5">
    <source>
        <dbReference type="ARBA" id="ARBA00022825"/>
    </source>
</evidence>
<dbReference type="GO" id="GO:0004252">
    <property type="term" value="F:serine-type endopeptidase activity"/>
    <property type="evidence" value="ECO:0007669"/>
    <property type="project" value="InterPro"/>
</dbReference>
<keyword evidence="4" id="KW-0378">Hydrolase</keyword>
<comment type="caution">
    <text evidence="7">The sequence shown here is derived from an EMBL/GenBank/DDBJ whole genome shotgun (WGS) entry which is preliminary data.</text>
</comment>